<evidence type="ECO:0000256" key="1">
    <source>
        <dbReference type="SAM" id="SignalP"/>
    </source>
</evidence>
<dbReference type="CDD" id="cd20071">
    <property type="entry name" value="SET_SMYD"/>
    <property type="match status" value="1"/>
</dbReference>
<keyword evidence="4" id="KW-1185">Reference proteome</keyword>
<dbReference type="Proteomes" id="UP000054321">
    <property type="component" value="Unassembled WGS sequence"/>
</dbReference>
<dbReference type="InParanoid" id="A0A0C3D0C3"/>
<keyword evidence="1" id="KW-0732">Signal</keyword>
<dbReference type="InterPro" id="IPR046341">
    <property type="entry name" value="SET_dom_sf"/>
</dbReference>
<evidence type="ECO:0000313" key="4">
    <source>
        <dbReference type="Proteomes" id="UP000054321"/>
    </source>
</evidence>
<accession>A0A0C3D0C3</accession>
<dbReference type="STRING" id="913774.A0A0C3D0C3"/>
<dbReference type="PANTHER" id="PTHR47332:SF6">
    <property type="entry name" value="SET DOMAIN-CONTAINING PROTEIN"/>
    <property type="match status" value="1"/>
</dbReference>
<protein>
    <recommendedName>
        <fullName evidence="2">SET domain-containing protein</fullName>
    </recommendedName>
</protein>
<reference evidence="3 4" key="1">
    <citation type="submission" date="2014-04" db="EMBL/GenBank/DDBJ databases">
        <authorList>
            <consortium name="DOE Joint Genome Institute"/>
            <person name="Kuo A."/>
            <person name="Martino E."/>
            <person name="Perotto S."/>
            <person name="Kohler A."/>
            <person name="Nagy L.G."/>
            <person name="Floudas D."/>
            <person name="Copeland A."/>
            <person name="Barry K.W."/>
            <person name="Cichocki N."/>
            <person name="Veneault-Fourrey C."/>
            <person name="LaButti K."/>
            <person name="Lindquist E.A."/>
            <person name="Lipzen A."/>
            <person name="Lundell T."/>
            <person name="Morin E."/>
            <person name="Murat C."/>
            <person name="Sun H."/>
            <person name="Tunlid A."/>
            <person name="Henrissat B."/>
            <person name="Grigoriev I.V."/>
            <person name="Hibbett D.S."/>
            <person name="Martin F."/>
            <person name="Nordberg H.P."/>
            <person name="Cantor M.N."/>
            <person name="Hua S.X."/>
        </authorList>
    </citation>
    <scope>NUCLEOTIDE SEQUENCE [LARGE SCALE GENOMIC DNA]</scope>
    <source>
        <strain evidence="3 4">Zn</strain>
    </source>
</reference>
<dbReference type="PANTHER" id="PTHR47332">
    <property type="entry name" value="SET DOMAIN-CONTAINING PROTEIN 5"/>
    <property type="match status" value="1"/>
</dbReference>
<dbReference type="SUPFAM" id="SSF82199">
    <property type="entry name" value="SET domain"/>
    <property type="match status" value="1"/>
</dbReference>
<dbReference type="OrthoDB" id="265717at2759"/>
<dbReference type="PROSITE" id="PS50280">
    <property type="entry name" value="SET"/>
    <property type="match status" value="1"/>
</dbReference>
<proteinExistence type="predicted"/>
<reference evidence="4" key="2">
    <citation type="submission" date="2015-01" db="EMBL/GenBank/DDBJ databases">
        <title>Evolutionary Origins and Diversification of the Mycorrhizal Mutualists.</title>
        <authorList>
            <consortium name="DOE Joint Genome Institute"/>
            <consortium name="Mycorrhizal Genomics Consortium"/>
            <person name="Kohler A."/>
            <person name="Kuo A."/>
            <person name="Nagy L.G."/>
            <person name="Floudas D."/>
            <person name="Copeland A."/>
            <person name="Barry K.W."/>
            <person name="Cichocki N."/>
            <person name="Veneault-Fourrey C."/>
            <person name="LaButti K."/>
            <person name="Lindquist E.A."/>
            <person name="Lipzen A."/>
            <person name="Lundell T."/>
            <person name="Morin E."/>
            <person name="Murat C."/>
            <person name="Riley R."/>
            <person name="Ohm R."/>
            <person name="Sun H."/>
            <person name="Tunlid A."/>
            <person name="Henrissat B."/>
            <person name="Grigoriev I.V."/>
            <person name="Hibbett D.S."/>
            <person name="Martin F."/>
        </authorList>
    </citation>
    <scope>NUCLEOTIDE SEQUENCE [LARGE SCALE GENOMIC DNA]</scope>
    <source>
        <strain evidence="4">Zn</strain>
    </source>
</reference>
<dbReference type="InterPro" id="IPR053185">
    <property type="entry name" value="SET_domain_protein"/>
</dbReference>
<feature type="domain" description="SET" evidence="2">
    <location>
        <begin position="139"/>
        <end position="291"/>
    </location>
</feature>
<dbReference type="Gene3D" id="2.170.270.10">
    <property type="entry name" value="SET domain"/>
    <property type="match status" value="1"/>
</dbReference>
<dbReference type="HOGENOM" id="CLU_834177_0_0_1"/>
<feature type="chain" id="PRO_5002173461" description="SET domain-containing protein" evidence="1">
    <location>
        <begin position="21"/>
        <end position="322"/>
    </location>
</feature>
<dbReference type="Pfam" id="PF00856">
    <property type="entry name" value="SET"/>
    <property type="match status" value="1"/>
</dbReference>
<name>A0A0C3D0C3_OIDMZ</name>
<gene>
    <name evidence="3" type="ORF">OIDMADRAFT_134509</name>
</gene>
<evidence type="ECO:0000313" key="3">
    <source>
        <dbReference type="EMBL" id="KIM95362.1"/>
    </source>
</evidence>
<evidence type="ECO:0000259" key="2">
    <source>
        <dbReference type="PROSITE" id="PS50280"/>
    </source>
</evidence>
<sequence>MKFSILLSLWLTYLLSTCQALLGTPHSGARSRCPSNTHIVLLSSHFECCAAGESDFLFPTCLSVDSGSIHASDALSSTEASSYPWTHIPSCTEILPKAGDKLCIYSNASFSNGRGISIFTTPSIAGAFLALPPLSSAVPGLNPRTGAWHTAPLEGKGIGMLASMELSRGDIISSNSPLLLVYPEIDLSTAEREEFLKTAVEQMPEESKKAYYELTGIYGDERMRVQDRLKANAFEMQVGGVMHLALFPEASRMNHDCAPNAQYYMSPDMLTQHVHATRPIHDGEEITISCKSIPPHPRLLNSDKIIRCDSFLPNLHPEAESL</sequence>
<dbReference type="InterPro" id="IPR001214">
    <property type="entry name" value="SET_dom"/>
</dbReference>
<dbReference type="AlphaFoldDB" id="A0A0C3D0C3"/>
<dbReference type="EMBL" id="KN832887">
    <property type="protein sequence ID" value="KIM95362.1"/>
    <property type="molecule type" value="Genomic_DNA"/>
</dbReference>
<feature type="signal peptide" evidence="1">
    <location>
        <begin position="1"/>
        <end position="20"/>
    </location>
</feature>
<organism evidence="3 4">
    <name type="scientific">Oidiodendron maius (strain Zn)</name>
    <dbReference type="NCBI Taxonomy" id="913774"/>
    <lineage>
        <taxon>Eukaryota</taxon>
        <taxon>Fungi</taxon>
        <taxon>Dikarya</taxon>
        <taxon>Ascomycota</taxon>
        <taxon>Pezizomycotina</taxon>
        <taxon>Leotiomycetes</taxon>
        <taxon>Leotiomycetes incertae sedis</taxon>
        <taxon>Myxotrichaceae</taxon>
        <taxon>Oidiodendron</taxon>
    </lineage>
</organism>